<dbReference type="InterPro" id="IPR007219">
    <property type="entry name" value="XnlR_reg_dom"/>
</dbReference>
<sequence length="537" mass="60570">MSILKVTRRVPPGPRNQSISELGEVDVSESSINGIGAMKFTDEEDCGFFGPSSNIAFMRYISQVIAKASPHREPTLSPSPLQREYSRMISVAKSRPPSRGAESGAENSIPSPAVNIYALPSEERTWNLIQQYFYKTGQLLPFIHEPSFCETYFQMKREKFSKVCRIWLGLLNIVLAIAASLLTKGEIPTEKRIQESNVYYQRANGLCDRDSRRNASLEIVQYLLILGQYLQGTQNSVQAWAAHGLAISAAYQLGLHSPDANRGFRSLKCEIRKRTWFGCMLSLTPETESHPTLDGSFFTAAIKLYAILYNVLESCYGANLGIEVSTSSIDAISGILEGQRRLDEWRLQQLPSPGLRVWDNPVSREDIEKMDAGSVIHHRFNVILYVRYNNLRILVHRRCLESLLDSFQTQETMVTSETRLLQHMRLDSVASCVESAVSIISTVFNMSSGSGWRREFLDAWNYSLYYTFNAALVIFGSLIVASKERDRNPSAWTMICHSRPYIDTATETLRQIDSGNPVVERRQAYLSQLSVILDPLS</sequence>
<name>A0A017SRH7_ASPRC</name>
<keyword evidence="6" id="KW-0812">Transmembrane</keyword>
<dbReference type="GO" id="GO:0008270">
    <property type="term" value="F:zinc ion binding"/>
    <property type="evidence" value="ECO:0007669"/>
    <property type="project" value="InterPro"/>
</dbReference>
<dbReference type="Pfam" id="PF04082">
    <property type="entry name" value="Fungal_trans"/>
    <property type="match status" value="1"/>
</dbReference>
<dbReference type="EMBL" id="KK088412">
    <property type="protein sequence ID" value="EYE99189.1"/>
    <property type="molecule type" value="Genomic_DNA"/>
</dbReference>
<dbReference type="HOGENOM" id="CLU_008511_0_2_1"/>
<evidence type="ECO:0000256" key="2">
    <source>
        <dbReference type="ARBA" id="ARBA00023125"/>
    </source>
</evidence>
<dbReference type="RefSeq" id="XP_040642877.1">
    <property type="nucleotide sequence ID" value="XM_040787044.1"/>
</dbReference>
<keyword evidence="1" id="KW-0805">Transcription regulation</keyword>
<keyword evidence="6" id="KW-1133">Transmembrane helix</keyword>
<feature type="region of interest" description="Disordered" evidence="5">
    <location>
        <begin position="1"/>
        <end position="20"/>
    </location>
</feature>
<dbReference type="OrthoDB" id="3364175at2759"/>
<keyword evidence="6" id="KW-0472">Membrane</keyword>
<dbReference type="GO" id="GO:0000978">
    <property type="term" value="F:RNA polymerase II cis-regulatory region sequence-specific DNA binding"/>
    <property type="evidence" value="ECO:0007669"/>
    <property type="project" value="TreeGrafter"/>
</dbReference>
<feature type="transmembrane region" description="Helical" evidence="6">
    <location>
        <begin position="166"/>
        <end position="183"/>
    </location>
</feature>
<organism evidence="8 9">
    <name type="scientific">Aspergillus ruber (strain CBS 135680)</name>
    <dbReference type="NCBI Taxonomy" id="1388766"/>
    <lineage>
        <taxon>Eukaryota</taxon>
        <taxon>Fungi</taxon>
        <taxon>Dikarya</taxon>
        <taxon>Ascomycota</taxon>
        <taxon>Pezizomycotina</taxon>
        <taxon>Eurotiomycetes</taxon>
        <taxon>Eurotiomycetidae</taxon>
        <taxon>Eurotiales</taxon>
        <taxon>Aspergillaceae</taxon>
        <taxon>Aspergillus</taxon>
        <taxon>Aspergillus subgen. Aspergillus</taxon>
    </lineage>
</organism>
<reference evidence="9" key="1">
    <citation type="journal article" date="2014" name="Nat. Commun.">
        <title>Genomic adaptations of the halophilic Dead Sea filamentous fungus Eurotium rubrum.</title>
        <authorList>
            <person name="Kis-Papo T."/>
            <person name="Weig A.R."/>
            <person name="Riley R."/>
            <person name="Persoh D."/>
            <person name="Salamov A."/>
            <person name="Sun H."/>
            <person name="Lipzen A."/>
            <person name="Wasser S.P."/>
            <person name="Rambold G."/>
            <person name="Grigoriev I.V."/>
            <person name="Nevo E."/>
        </authorList>
    </citation>
    <scope>NUCLEOTIDE SEQUENCE [LARGE SCALE GENOMIC DNA]</scope>
    <source>
        <strain evidence="9">CBS 135680</strain>
    </source>
</reference>
<dbReference type="InterPro" id="IPR051127">
    <property type="entry name" value="Fungal_SecMet_Regulators"/>
</dbReference>
<dbReference type="STRING" id="1388766.A0A017SRH7"/>
<dbReference type="Proteomes" id="UP000019804">
    <property type="component" value="Unassembled WGS sequence"/>
</dbReference>
<keyword evidence="2" id="KW-0238">DNA-binding</keyword>
<dbReference type="GO" id="GO:0000435">
    <property type="term" value="P:positive regulation of transcription from RNA polymerase II promoter by galactose"/>
    <property type="evidence" value="ECO:0007669"/>
    <property type="project" value="TreeGrafter"/>
</dbReference>
<dbReference type="AlphaFoldDB" id="A0A017SRH7"/>
<keyword evidence="4" id="KW-0539">Nucleus</keyword>
<evidence type="ECO:0000256" key="5">
    <source>
        <dbReference type="SAM" id="MobiDB-lite"/>
    </source>
</evidence>
<dbReference type="GO" id="GO:0005634">
    <property type="term" value="C:nucleus"/>
    <property type="evidence" value="ECO:0007669"/>
    <property type="project" value="TreeGrafter"/>
</dbReference>
<dbReference type="CDD" id="cd12148">
    <property type="entry name" value="fungal_TF_MHR"/>
    <property type="match status" value="1"/>
</dbReference>
<dbReference type="PANTHER" id="PTHR47424">
    <property type="entry name" value="REGULATORY PROTEIN GAL4"/>
    <property type="match status" value="1"/>
</dbReference>
<dbReference type="GeneID" id="63702168"/>
<proteinExistence type="predicted"/>
<evidence type="ECO:0000256" key="4">
    <source>
        <dbReference type="ARBA" id="ARBA00023242"/>
    </source>
</evidence>
<evidence type="ECO:0000313" key="8">
    <source>
        <dbReference type="EMBL" id="EYE99189.1"/>
    </source>
</evidence>
<keyword evidence="3" id="KW-0804">Transcription</keyword>
<evidence type="ECO:0000256" key="6">
    <source>
        <dbReference type="SAM" id="Phobius"/>
    </source>
</evidence>
<dbReference type="GO" id="GO:0006351">
    <property type="term" value="P:DNA-templated transcription"/>
    <property type="evidence" value="ECO:0007669"/>
    <property type="project" value="InterPro"/>
</dbReference>
<keyword evidence="9" id="KW-1185">Reference proteome</keyword>
<dbReference type="PANTHER" id="PTHR47424:SF3">
    <property type="entry name" value="REGULATORY PROTEIN GAL4"/>
    <property type="match status" value="1"/>
</dbReference>
<evidence type="ECO:0000256" key="1">
    <source>
        <dbReference type="ARBA" id="ARBA00023015"/>
    </source>
</evidence>
<dbReference type="GO" id="GO:0000981">
    <property type="term" value="F:DNA-binding transcription factor activity, RNA polymerase II-specific"/>
    <property type="evidence" value="ECO:0007669"/>
    <property type="project" value="TreeGrafter"/>
</dbReference>
<feature type="domain" description="Xylanolytic transcriptional activator regulatory" evidence="7">
    <location>
        <begin position="129"/>
        <end position="279"/>
    </location>
</feature>
<evidence type="ECO:0000259" key="7">
    <source>
        <dbReference type="Pfam" id="PF04082"/>
    </source>
</evidence>
<protein>
    <recommendedName>
        <fullName evidence="7">Xylanolytic transcriptional activator regulatory domain-containing protein</fullName>
    </recommendedName>
</protein>
<evidence type="ECO:0000256" key="3">
    <source>
        <dbReference type="ARBA" id="ARBA00023163"/>
    </source>
</evidence>
<gene>
    <name evidence="8" type="ORF">EURHEDRAFT_528164</name>
</gene>
<accession>A0A017SRH7</accession>
<evidence type="ECO:0000313" key="9">
    <source>
        <dbReference type="Proteomes" id="UP000019804"/>
    </source>
</evidence>
<feature type="transmembrane region" description="Helical" evidence="6">
    <location>
        <begin position="464"/>
        <end position="481"/>
    </location>
</feature>